<reference evidence="2" key="1">
    <citation type="journal article" date="2009" name="PLoS Genet.">
        <title>Sequencing, mapping, and analysis of 27,455 maize full-length cDNAs.</title>
        <authorList>
            <person name="Soderlund C."/>
            <person name="Descour A."/>
            <person name="Kudrna D."/>
            <person name="Bomhoff M."/>
            <person name="Boyd L."/>
            <person name="Currie J."/>
            <person name="Angelova A."/>
            <person name="Collura K."/>
            <person name="Wissotski M."/>
            <person name="Ashley E."/>
            <person name="Morrow D."/>
            <person name="Fernandes J."/>
            <person name="Walbot V."/>
            <person name="Yu Y."/>
        </authorList>
    </citation>
    <scope>NUCLEOTIDE SEQUENCE</scope>
    <source>
        <strain evidence="2">B73</strain>
    </source>
</reference>
<name>C0PB79_MAIZE</name>
<feature type="compositionally biased region" description="Basic residues" evidence="1">
    <location>
        <begin position="1"/>
        <end position="12"/>
    </location>
</feature>
<dbReference type="EMBL" id="BT065548">
    <property type="protein sequence ID" value="ACN31424.1"/>
    <property type="molecule type" value="mRNA"/>
</dbReference>
<evidence type="ECO:0000256" key="1">
    <source>
        <dbReference type="SAM" id="MobiDB-lite"/>
    </source>
</evidence>
<dbReference type="AlphaFoldDB" id="C0PB79"/>
<protein>
    <submittedName>
        <fullName evidence="2">Uncharacterized protein</fullName>
    </submittedName>
</protein>
<proteinExistence type="evidence at transcript level"/>
<organism evidence="2">
    <name type="scientific">Zea mays</name>
    <name type="common">Maize</name>
    <dbReference type="NCBI Taxonomy" id="4577"/>
    <lineage>
        <taxon>Eukaryota</taxon>
        <taxon>Viridiplantae</taxon>
        <taxon>Streptophyta</taxon>
        <taxon>Embryophyta</taxon>
        <taxon>Tracheophyta</taxon>
        <taxon>Spermatophyta</taxon>
        <taxon>Magnoliopsida</taxon>
        <taxon>Liliopsida</taxon>
        <taxon>Poales</taxon>
        <taxon>Poaceae</taxon>
        <taxon>PACMAD clade</taxon>
        <taxon>Panicoideae</taxon>
        <taxon>Andropogonodae</taxon>
        <taxon>Andropogoneae</taxon>
        <taxon>Tripsacinae</taxon>
        <taxon>Zea</taxon>
    </lineage>
</organism>
<accession>C0PB79</accession>
<evidence type="ECO:0000313" key="2">
    <source>
        <dbReference type="EMBL" id="ACN31424.1"/>
    </source>
</evidence>
<reference evidence="2" key="2">
    <citation type="submission" date="2012-06" db="EMBL/GenBank/DDBJ databases">
        <authorList>
            <person name="Yu Y."/>
            <person name="Currie J."/>
            <person name="Lomeli R."/>
            <person name="Angelova A."/>
            <person name="Collura K."/>
            <person name="Wissotski M."/>
            <person name="Campos D."/>
            <person name="Kudrna D."/>
            <person name="Golser W."/>
            <person name="Ashely E."/>
            <person name="Descour A."/>
            <person name="Fernandes J."/>
            <person name="Soderlund C."/>
            <person name="Walbot V."/>
        </authorList>
    </citation>
    <scope>NUCLEOTIDE SEQUENCE</scope>
    <source>
        <strain evidence="2">B73</strain>
    </source>
</reference>
<sequence length="181" mass="19673">MQVKLNRQRHVQRHGERFPRQLNQPPRSHAHSIVTLFVEEHAADVEQLAASNDPPENGGGVFFSGFGHRQASKFDSDPALDAVVQHGIDHFSEAIAHLDSLDYGPVVVGEVVADAVADYPPDVLVVLSGFSGLRAAIMEVEGEGNWTFAEVAIDGPVSTRLPWLSQVCFEVSSSSSSEFQL</sequence>
<feature type="region of interest" description="Disordered" evidence="1">
    <location>
        <begin position="1"/>
        <end position="27"/>
    </location>
</feature>